<protein>
    <submittedName>
        <fullName evidence="2">Uncharacterized protein</fullName>
    </submittedName>
</protein>
<evidence type="ECO:0000256" key="1">
    <source>
        <dbReference type="SAM" id="Phobius"/>
    </source>
</evidence>
<dbReference type="AlphaFoldDB" id="A0A5P8W6N2"/>
<name>A0A5P8W6N2_9NOSO</name>
<evidence type="ECO:0000313" key="2">
    <source>
        <dbReference type="EMBL" id="QFS48310.1"/>
    </source>
</evidence>
<reference evidence="2 3" key="1">
    <citation type="submission" date="2019-10" db="EMBL/GenBank/DDBJ databases">
        <title>Genomic and transcriptomic insights into the perfect genentic adaptation of a filamentous nitrogen-fixing cyanobacterium to rice fields.</title>
        <authorList>
            <person name="Chen Z."/>
        </authorList>
    </citation>
    <scope>NUCLEOTIDE SEQUENCE [LARGE SCALE GENOMIC DNA]</scope>
    <source>
        <strain evidence="2">CCNUC1</strain>
    </source>
</reference>
<keyword evidence="3" id="KW-1185">Reference proteome</keyword>
<keyword evidence="1" id="KW-0812">Transmembrane</keyword>
<keyword evidence="1" id="KW-1133">Transmembrane helix</keyword>
<accession>A0A5P8W6N2</accession>
<feature type="transmembrane region" description="Helical" evidence="1">
    <location>
        <begin position="12"/>
        <end position="30"/>
    </location>
</feature>
<evidence type="ECO:0000313" key="3">
    <source>
        <dbReference type="Proteomes" id="UP000326678"/>
    </source>
</evidence>
<sequence length="41" mass="4548">MYTKIRGSRFDYGIGVLAAIALFCFFTNLVCNANCQLKSVV</sequence>
<dbReference type="KEGG" id="nsh:GXM_05802"/>
<dbReference type="Proteomes" id="UP000326678">
    <property type="component" value="Chromosome Gxm1"/>
</dbReference>
<gene>
    <name evidence="2" type="ORF">GXM_05802</name>
</gene>
<organism evidence="2 3">
    <name type="scientific">Nostoc sphaeroides CCNUC1</name>
    <dbReference type="NCBI Taxonomy" id="2653204"/>
    <lineage>
        <taxon>Bacteria</taxon>
        <taxon>Bacillati</taxon>
        <taxon>Cyanobacteriota</taxon>
        <taxon>Cyanophyceae</taxon>
        <taxon>Nostocales</taxon>
        <taxon>Nostocaceae</taxon>
        <taxon>Nostoc</taxon>
    </lineage>
</organism>
<dbReference type="EMBL" id="CP045226">
    <property type="protein sequence ID" value="QFS48310.1"/>
    <property type="molecule type" value="Genomic_DNA"/>
</dbReference>
<keyword evidence="1" id="KW-0472">Membrane</keyword>
<proteinExistence type="predicted"/>